<proteinExistence type="predicted"/>
<organism evidence="1 2">
    <name type="scientific">Intestinibaculum porci</name>
    <dbReference type="NCBI Taxonomy" id="2487118"/>
    <lineage>
        <taxon>Bacteria</taxon>
        <taxon>Bacillati</taxon>
        <taxon>Bacillota</taxon>
        <taxon>Erysipelotrichia</taxon>
        <taxon>Erysipelotrichales</taxon>
        <taxon>Erysipelotrichaceae</taxon>
        <taxon>Intestinibaculum</taxon>
    </lineage>
</organism>
<accession>A0A3G9J6U8</accession>
<evidence type="ECO:0000313" key="1">
    <source>
        <dbReference type="EMBL" id="BBH26750.1"/>
    </source>
</evidence>
<dbReference type="Proteomes" id="UP000268059">
    <property type="component" value="Chromosome"/>
</dbReference>
<evidence type="ECO:0000313" key="2">
    <source>
        <dbReference type="Proteomes" id="UP000268059"/>
    </source>
</evidence>
<protein>
    <submittedName>
        <fullName evidence="1">Uncharacterized protein</fullName>
    </submittedName>
</protein>
<reference evidence="1 2" key="1">
    <citation type="submission" date="2018-11" db="EMBL/GenBank/DDBJ databases">
        <title>Novel Erysipelotrichaceae bacterium isolated from small intestine of a swine.</title>
        <authorList>
            <person name="Kim J.S."/>
            <person name="Choe H."/>
            <person name="Lee Y.R."/>
            <person name="Kim K.M."/>
            <person name="Park D.S."/>
        </authorList>
    </citation>
    <scope>NUCLEOTIDE SEQUENCE [LARGE SCALE GENOMIC DNA]</scope>
    <source>
        <strain evidence="1 2">SG0102</strain>
    </source>
</reference>
<keyword evidence="2" id="KW-1185">Reference proteome</keyword>
<dbReference type="InParanoid" id="A0A3G9J6U8"/>
<dbReference type="KEGG" id="ebm:SG0102_16840"/>
<sequence>MNNKVKKRVREWNISQRSFEILSELVLNNKDTTDFILDWEYGFDRLDEKRMMIL</sequence>
<dbReference type="AlphaFoldDB" id="A0A3G9J6U8"/>
<name>A0A3G9J6U8_9FIRM</name>
<gene>
    <name evidence="1" type="ORF">SG0102_16840</name>
</gene>
<dbReference type="EMBL" id="AP019309">
    <property type="protein sequence ID" value="BBH26750.1"/>
    <property type="molecule type" value="Genomic_DNA"/>
</dbReference>
<dbReference type="RefSeq" id="WP_157983013.1">
    <property type="nucleotide sequence ID" value="NZ_AP019309.1"/>
</dbReference>